<comment type="caution">
    <text evidence="3">The sequence shown here is derived from an EMBL/GenBank/DDBJ whole genome shotgun (WGS) entry which is preliminary data.</text>
</comment>
<dbReference type="EMBL" id="CACSLK010027840">
    <property type="protein sequence ID" value="CAA0833444.1"/>
    <property type="molecule type" value="Genomic_DNA"/>
</dbReference>
<dbReference type="Proteomes" id="UP001153555">
    <property type="component" value="Unassembled WGS sequence"/>
</dbReference>
<feature type="compositionally biased region" description="Polar residues" evidence="1">
    <location>
        <begin position="43"/>
        <end position="52"/>
    </location>
</feature>
<feature type="compositionally biased region" description="Polar residues" evidence="1">
    <location>
        <begin position="13"/>
        <end position="34"/>
    </location>
</feature>
<reference evidence="3" key="1">
    <citation type="submission" date="2019-12" db="EMBL/GenBank/DDBJ databases">
        <authorList>
            <person name="Scholes J."/>
        </authorList>
    </citation>
    <scope>NUCLEOTIDE SEQUENCE</scope>
</reference>
<proteinExistence type="predicted"/>
<organism evidence="3 4">
    <name type="scientific">Striga hermonthica</name>
    <name type="common">Purple witchweed</name>
    <name type="synonym">Buchnera hermonthica</name>
    <dbReference type="NCBI Taxonomy" id="68872"/>
    <lineage>
        <taxon>Eukaryota</taxon>
        <taxon>Viridiplantae</taxon>
        <taxon>Streptophyta</taxon>
        <taxon>Embryophyta</taxon>
        <taxon>Tracheophyta</taxon>
        <taxon>Spermatophyta</taxon>
        <taxon>Magnoliopsida</taxon>
        <taxon>eudicotyledons</taxon>
        <taxon>Gunneridae</taxon>
        <taxon>Pentapetalae</taxon>
        <taxon>asterids</taxon>
        <taxon>lamiids</taxon>
        <taxon>Lamiales</taxon>
        <taxon>Orobanchaceae</taxon>
        <taxon>Buchnereae</taxon>
        <taxon>Striga</taxon>
    </lineage>
</organism>
<accession>A0A9N7NQC7</accession>
<feature type="region of interest" description="Disordered" evidence="1">
    <location>
        <begin position="1"/>
        <end position="56"/>
    </location>
</feature>
<dbReference type="PANTHER" id="PTHR31286">
    <property type="entry name" value="GLYCINE-RICH CELL WALL STRUCTURAL PROTEIN 1.8-LIKE"/>
    <property type="match status" value="1"/>
</dbReference>
<dbReference type="Pfam" id="PF14111">
    <property type="entry name" value="DUF4283"/>
    <property type="match status" value="1"/>
</dbReference>
<evidence type="ECO:0000313" key="3">
    <source>
        <dbReference type="EMBL" id="CAA0833444.1"/>
    </source>
</evidence>
<dbReference type="InterPro" id="IPR040256">
    <property type="entry name" value="At4g02000-like"/>
</dbReference>
<keyword evidence="4" id="KW-1185">Reference proteome</keyword>
<dbReference type="OrthoDB" id="913867at2759"/>
<protein>
    <recommendedName>
        <fullName evidence="2">DUF4283 domain-containing protein</fullName>
    </recommendedName>
</protein>
<feature type="domain" description="DUF4283" evidence="2">
    <location>
        <begin position="98"/>
        <end position="178"/>
    </location>
</feature>
<dbReference type="AlphaFoldDB" id="A0A9N7NQC7"/>
<dbReference type="PANTHER" id="PTHR31286:SF180">
    <property type="entry name" value="OS10G0362600 PROTEIN"/>
    <property type="match status" value="1"/>
</dbReference>
<name>A0A9N7NQC7_STRHE</name>
<evidence type="ECO:0000313" key="4">
    <source>
        <dbReference type="Proteomes" id="UP001153555"/>
    </source>
</evidence>
<gene>
    <name evidence="3" type="ORF">SHERM_28705</name>
</gene>
<dbReference type="InterPro" id="IPR025558">
    <property type="entry name" value="DUF4283"/>
</dbReference>
<sequence>MSSGRFGVPAQPAGSSSSLRSANHPLSGTRSSDGPISPAPTVASVNTGSNSEASKKPPVVAPIATMISSAISQPEVTGLPVSGILKVLFSPLEVSKMSEDLKYSLVGKFSFGKLSNEAIRSDLALWSFTGCKIFFLQVNHVLIKADDPNTSTMPWLKREIFILNFPMRIFKWSVDFDFIKEPPTVLVWIQIPALPLHCFELKVLQTIANIFGTLLKVDDATLHKTRVQYARFCVAPNLESPHPTSIYVSCGNKSAELIVEFDAYRNIVPIALMWDMMTQLVT</sequence>
<evidence type="ECO:0000256" key="1">
    <source>
        <dbReference type="SAM" id="MobiDB-lite"/>
    </source>
</evidence>
<evidence type="ECO:0000259" key="2">
    <source>
        <dbReference type="Pfam" id="PF14111"/>
    </source>
</evidence>